<evidence type="ECO:0000256" key="1">
    <source>
        <dbReference type="SAM" id="Phobius"/>
    </source>
</evidence>
<dbReference type="EMBL" id="LT629701">
    <property type="protein sequence ID" value="SDN41254.1"/>
    <property type="molecule type" value="Genomic_DNA"/>
</dbReference>
<keyword evidence="3" id="KW-1185">Reference proteome</keyword>
<dbReference type="RefSeq" id="WP_156050437.1">
    <property type="nucleotide sequence ID" value="NZ_JOEF01000001.1"/>
</dbReference>
<dbReference type="STRING" id="211114.SAMN04489726_6504"/>
<dbReference type="AlphaFoldDB" id="A0A1H0B6J0"/>
<reference evidence="2 3" key="1">
    <citation type="submission" date="2016-10" db="EMBL/GenBank/DDBJ databases">
        <authorList>
            <person name="de Groot N.N."/>
        </authorList>
    </citation>
    <scope>NUCLEOTIDE SEQUENCE [LARGE SCALE GENOMIC DNA]</scope>
    <source>
        <strain evidence="2 3">DSM 44149</strain>
    </source>
</reference>
<evidence type="ECO:0000313" key="2">
    <source>
        <dbReference type="EMBL" id="SDN41254.1"/>
    </source>
</evidence>
<name>A0A1H0B6J0_ALLAB</name>
<evidence type="ECO:0000313" key="3">
    <source>
        <dbReference type="Proteomes" id="UP000183376"/>
    </source>
</evidence>
<protein>
    <submittedName>
        <fullName evidence="2">PEP-CTERM protein-sorting domain-containing protein</fullName>
    </submittedName>
</protein>
<gene>
    <name evidence="2" type="ORF">SAMN04489726_6504</name>
</gene>
<proteinExistence type="predicted"/>
<dbReference type="Proteomes" id="UP000183376">
    <property type="component" value="Chromosome I"/>
</dbReference>
<keyword evidence="1" id="KW-0472">Membrane</keyword>
<organism evidence="2 3">
    <name type="scientific">Allokutzneria albata</name>
    <name type="common">Kibdelosporangium albatum</name>
    <dbReference type="NCBI Taxonomy" id="211114"/>
    <lineage>
        <taxon>Bacteria</taxon>
        <taxon>Bacillati</taxon>
        <taxon>Actinomycetota</taxon>
        <taxon>Actinomycetes</taxon>
        <taxon>Pseudonocardiales</taxon>
        <taxon>Pseudonocardiaceae</taxon>
        <taxon>Allokutzneria</taxon>
    </lineage>
</organism>
<sequence length="92" mass="9352">MRSRIARRAARLSTVPAAALVGVLTAGEASAHGAQMSLAAPGLSASLVPITAVSLGIGGLLLGIVRRKKNMAVIDPANERREPEMVGSAAPR</sequence>
<keyword evidence="1" id="KW-0812">Transmembrane</keyword>
<accession>A0A1H0B6J0</accession>
<feature type="transmembrane region" description="Helical" evidence="1">
    <location>
        <begin position="43"/>
        <end position="65"/>
    </location>
</feature>
<keyword evidence="1" id="KW-1133">Transmembrane helix</keyword>